<protein>
    <recommendedName>
        <fullName evidence="1">NPHP4 C2-like domain-containing protein</fullName>
    </recommendedName>
</protein>
<dbReference type="Proteomes" id="UP000218231">
    <property type="component" value="Unassembled WGS sequence"/>
</dbReference>
<dbReference type="Pfam" id="PF26186">
    <property type="entry name" value="NPHP4_C2_3rd"/>
    <property type="match status" value="1"/>
</dbReference>
<evidence type="ECO:0000313" key="3">
    <source>
        <dbReference type="Proteomes" id="UP000218231"/>
    </source>
</evidence>
<accession>A0A2A2KZB4</accession>
<dbReference type="GO" id="GO:0097546">
    <property type="term" value="C:ciliary base"/>
    <property type="evidence" value="ECO:0007669"/>
    <property type="project" value="TreeGrafter"/>
</dbReference>
<reference evidence="2 3" key="1">
    <citation type="journal article" date="2017" name="Curr. Biol.">
        <title>Genome architecture and evolution of a unichromosomal asexual nematode.</title>
        <authorList>
            <person name="Fradin H."/>
            <person name="Zegar C."/>
            <person name="Gutwein M."/>
            <person name="Lucas J."/>
            <person name="Kovtun M."/>
            <person name="Corcoran D."/>
            <person name="Baugh L.R."/>
            <person name="Kiontke K."/>
            <person name="Gunsalus K."/>
            <person name="Fitch D.H."/>
            <person name="Piano F."/>
        </authorList>
    </citation>
    <scope>NUCLEOTIDE SEQUENCE [LARGE SCALE GENOMIC DNA]</scope>
    <source>
        <strain evidence="2">PF1309</strain>
    </source>
</reference>
<dbReference type="GO" id="GO:0090090">
    <property type="term" value="P:negative regulation of canonical Wnt signaling pathway"/>
    <property type="evidence" value="ECO:0007669"/>
    <property type="project" value="InterPro"/>
</dbReference>
<evidence type="ECO:0000313" key="2">
    <source>
        <dbReference type="EMBL" id="PAV79163.1"/>
    </source>
</evidence>
<dbReference type="PANTHER" id="PTHR31043">
    <property type="entry name" value="NEPHROCYSTIN-4"/>
    <property type="match status" value="1"/>
</dbReference>
<dbReference type="STRING" id="2018661.A0A2A2KZB4"/>
<proteinExistence type="predicted"/>
<dbReference type="PANTHER" id="PTHR31043:SF3">
    <property type="entry name" value="NEPHROCYSTIN-4"/>
    <property type="match status" value="1"/>
</dbReference>
<dbReference type="AlphaFoldDB" id="A0A2A2KZB4"/>
<dbReference type="GO" id="GO:0035869">
    <property type="term" value="C:ciliary transition zone"/>
    <property type="evidence" value="ECO:0007669"/>
    <property type="project" value="TreeGrafter"/>
</dbReference>
<dbReference type="InterPro" id="IPR029775">
    <property type="entry name" value="NPHP4"/>
</dbReference>
<name>A0A2A2KZB4_9BILA</name>
<dbReference type="EMBL" id="LIAE01007463">
    <property type="protein sequence ID" value="PAV79163.1"/>
    <property type="molecule type" value="Genomic_DNA"/>
</dbReference>
<keyword evidence="3" id="KW-1185">Reference proteome</keyword>
<dbReference type="OrthoDB" id="313446at2759"/>
<dbReference type="GO" id="GO:1904491">
    <property type="term" value="P:protein localization to ciliary transition zone"/>
    <property type="evidence" value="ECO:0007669"/>
    <property type="project" value="TreeGrafter"/>
</dbReference>
<dbReference type="GO" id="GO:0097730">
    <property type="term" value="C:non-motile cilium"/>
    <property type="evidence" value="ECO:0007669"/>
    <property type="project" value="InterPro"/>
</dbReference>
<feature type="domain" description="NPHP4 C2-like" evidence="1">
    <location>
        <begin position="448"/>
        <end position="502"/>
    </location>
</feature>
<organism evidence="2 3">
    <name type="scientific">Diploscapter pachys</name>
    <dbReference type="NCBI Taxonomy" id="2018661"/>
    <lineage>
        <taxon>Eukaryota</taxon>
        <taxon>Metazoa</taxon>
        <taxon>Ecdysozoa</taxon>
        <taxon>Nematoda</taxon>
        <taxon>Chromadorea</taxon>
        <taxon>Rhabditida</taxon>
        <taxon>Rhabditina</taxon>
        <taxon>Rhabditomorpha</taxon>
        <taxon>Rhabditoidea</taxon>
        <taxon>Rhabditidae</taxon>
        <taxon>Diploscapter</taxon>
    </lineage>
</organism>
<sequence length="511" mass="57859">MSHVNEWYGHFLATRAIPIKRHIANDATDEGYALVINDLHLSKEIFFHCPHLENGGVYILIEVIEDPKQFSAEQTTVAWGMIPVFPANTAIMEYSHVPSGVIATHRISLYFGSPKALSFSPQLDTPSVGLLEVALMSNDNLKSASDFIPDFCLIGSNEDIPGLKKDDYGVQLRKPLPLPFDQFSFEDISLSFGPHAANIEKLLLDDLNTDKVYKENLPPTKKPFSDLEVMERRLRIGVHNGYTFISEPLVVHLSSIDEQLKGSHSLRRKAKGLFTKSVTDLRAQAFIPNPSWCAGEHGGLTTSSVKVEGRMLLMTHESRPVSSIHGDFSRELSPGRRSIISERAEEKPLVEEAQIPDQRSGHVKFETEQTSEEITEQLEREEHFKHQLPPIQQRKSVIKKPRIEDQKSIEELIASQPDEIQSQHDPIYKVPINLARIANLPRSVYGLIAKTQFTKILDRNGDQPELVDFRGPNIVDIKRELHDRLETNEIIFQFLAYKRLDPRDLGEKGNF</sequence>
<dbReference type="InterPro" id="IPR058765">
    <property type="entry name" value="NPHP4_C2-like"/>
</dbReference>
<evidence type="ECO:0000259" key="1">
    <source>
        <dbReference type="Pfam" id="PF26186"/>
    </source>
</evidence>
<comment type="caution">
    <text evidence="2">The sequence shown here is derived from an EMBL/GenBank/DDBJ whole genome shotgun (WGS) entry which is preliminary data.</text>
</comment>
<gene>
    <name evidence="2" type="ORF">WR25_10384</name>
</gene>
<dbReference type="GO" id="GO:0036064">
    <property type="term" value="C:ciliary basal body"/>
    <property type="evidence" value="ECO:0007669"/>
    <property type="project" value="TreeGrafter"/>
</dbReference>